<keyword evidence="11" id="KW-0752">Steroid biosynthesis</keyword>
<reference evidence="13" key="2">
    <citation type="submission" date="2023-06" db="EMBL/GenBank/DDBJ databases">
        <authorList>
            <person name="Ma L."/>
            <person name="Liu K.-W."/>
            <person name="Li Z."/>
            <person name="Hsiao Y.-Y."/>
            <person name="Qi Y."/>
            <person name="Fu T."/>
            <person name="Tang G."/>
            <person name="Zhang D."/>
            <person name="Sun W.-H."/>
            <person name="Liu D.-K."/>
            <person name="Li Y."/>
            <person name="Chen G.-Z."/>
            <person name="Liu X.-D."/>
            <person name="Liao X.-Y."/>
            <person name="Jiang Y.-T."/>
            <person name="Yu X."/>
            <person name="Hao Y."/>
            <person name="Huang J."/>
            <person name="Zhao X.-W."/>
            <person name="Ke S."/>
            <person name="Chen Y.-Y."/>
            <person name="Wu W.-L."/>
            <person name="Hsu J.-L."/>
            <person name="Lin Y.-F."/>
            <person name="Huang M.-D."/>
            <person name="Li C.-Y."/>
            <person name="Huang L."/>
            <person name="Wang Z.-W."/>
            <person name="Zhao X."/>
            <person name="Zhong W.-Y."/>
            <person name="Peng D.-H."/>
            <person name="Ahmad S."/>
            <person name="Lan S."/>
            <person name="Zhang J.-S."/>
            <person name="Tsai W.-C."/>
            <person name="Van De Peer Y."/>
            <person name="Liu Z.-J."/>
        </authorList>
    </citation>
    <scope>NUCLEOTIDE SEQUENCE</scope>
    <source>
        <strain evidence="13">SCP</strain>
        <tissue evidence="13">Leaves</tissue>
    </source>
</reference>
<evidence type="ECO:0000256" key="4">
    <source>
        <dbReference type="ARBA" id="ARBA00022692"/>
    </source>
</evidence>
<protein>
    <recommendedName>
        <fullName evidence="11">Steroid 5-alpha-reductase DET2</fullName>
        <ecNumber evidence="11">1.3.1.22</ecNumber>
    </recommendedName>
</protein>
<comment type="catalytic activity">
    <reaction evidence="9 11">
        <text>a 3-oxo-5alpha-steroid + NADP(+) = a 3-oxo-Delta(4)-steroid + NADPH + H(+)</text>
        <dbReference type="Rhea" id="RHEA:54384"/>
        <dbReference type="ChEBI" id="CHEBI:13601"/>
        <dbReference type="ChEBI" id="CHEBI:15378"/>
        <dbReference type="ChEBI" id="CHEBI:47909"/>
        <dbReference type="ChEBI" id="CHEBI:57783"/>
        <dbReference type="ChEBI" id="CHEBI:58349"/>
        <dbReference type="EC" id="1.3.1.22"/>
    </reaction>
</comment>
<comment type="function">
    <text evidence="11">Involved in a reduction step in the biosynthesis of the plant steroid, brassinolide.</text>
</comment>
<evidence type="ECO:0000313" key="13">
    <source>
        <dbReference type="EMBL" id="KAK1271936.1"/>
    </source>
</evidence>
<evidence type="ECO:0000256" key="2">
    <source>
        <dbReference type="ARBA" id="ARBA00004972"/>
    </source>
</evidence>
<gene>
    <name evidence="13" type="ORF">QJS04_geneDACA007605</name>
</gene>
<dbReference type="FunFam" id="1.20.120.1630:FF:000002">
    <property type="entry name" value="Steroid 5 alpha-reductase 1"/>
    <property type="match status" value="1"/>
</dbReference>
<dbReference type="EMBL" id="JAUJYN010000005">
    <property type="protein sequence ID" value="KAK1271936.1"/>
    <property type="molecule type" value="Genomic_DNA"/>
</dbReference>
<keyword evidence="4 11" id="KW-0812">Transmembrane</keyword>
<keyword evidence="11" id="KW-0444">Lipid biosynthesis</keyword>
<feature type="transmembrane region" description="Helical" evidence="11">
    <location>
        <begin position="140"/>
        <end position="161"/>
    </location>
</feature>
<name>A0AAV9B6F1_ACOGR</name>
<keyword evidence="5 11" id="KW-1133">Transmembrane helix</keyword>
<dbReference type="Pfam" id="PF02544">
    <property type="entry name" value="Steroid_dh"/>
    <property type="match status" value="1"/>
</dbReference>
<keyword evidence="11" id="KW-1069">Brassinosteroid biosynthesis</keyword>
<dbReference type="GO" id="GO:0016020">
    <property type="term" value="C:membrane"/>
    <property type="evidence" value="ECO:0007669"/>
    <property type="project" value="UniProtKB-SubCell"/>
</dbReference>
<comment type="subcellular location">
    <subcellularLocation>
        <location evidence="1">Membrane</location>
        <topology evidence="1">Multi-pass membrane protein</topology>
    </subcellularLocation>
</comment>
<comment type="pathway">
    <text evidence="10">Steroid biosynthesis.</text>
</comment>
<evidence type="ECO:0000256" key="6">
    <source>
        <dbReference type="ARBA" id="ARBA00023002"/>
    </source>
</evidence>
<feature type="domain" description="3-oxo-5-alpha-steroid 4-dehydrogenase C-terminal" evidence="12">
    <location>
        <begin position="107"/>
        <end position="253"/>
    </location>
</feature>
<accession>A0AAV9B6F1</accession>
<evidence type="ECO:0000256" key="11">
    <source>
        <dbReference type="PIRNR" id="PIRNR015596"/>
    </source>
</evidence>
<dbReference type="InterPro" id="IPR039357">
    <property type="entry name" value="SRD5A/TECR"/>
</dbReference>
<evidence type="ECO:0000256" key="8">
    <source>
        <dbReference type="ARBA" id="ARBA00037910"/>
    </source>
</evidence>
<dbReference type="InterPro" id="IPR016636">
    <property type="entry name" value="3-oxo-5-alpha-steroid_4-DH"/>
</dbReference>
<dbReference type="EC" id="1.3.1.22" evidence="11"/>
<evidence type="ECO:0000256" key="3">
    <source>
        <dbReference type="ARBA" id="ARBA00007742"/>
    </source>
</evidence>
<dbReference type="InterPro" id="IPR001104">
    <property type="entry name" value="3-oxo-5_a-steroid_4-DH_C"/>
</dbReference>
<keyword evidence="7 11" id="KW-0472">Membrane</keyword>
<dbReference type="PANTHER" id="PTHR10556:SF43">
    <property type="entry name" value="STEROID 5-ALPHA-REDUCTASE DET2"/>
    <property type="match status" value="1"/>
</dbReference>
<feature type="transmembrane region" description="Helical" evidence="11">
    <location>
        <begin position="199"/>
        <end position="220"/>
    </location>
</feature>
<feature type="transmembrane region" description="Helical" evidence="11">
    <location>
        <begin position="108"/>
        <end position="128"/>
    </location>
</feature>
<feature type="transmembrane region" description="Helical" evidence="11">
    <location>
        <begin position="75"/>
        <end position="96"/>
    </location>
</feature>
<comment type="pathway">
    <text evidence="2">Hormone biosynthesis.</text>
</comment>
<dbReference type="PROSITE" id="PS50244">
    <property type="entry name" value="S5A_REDUCTASE"/>
    <property type="match status" value="1"/>
</dbReference>
<evidence type="ECO:0000259" key="12">
    <source>
        <dbReference type="Pfam" id="PF02544"/>
    </source>
</evidence>
<keyword evidence="14" id="KW-1185">Reference proteome</keyword>
<evidence type="ECO:0000256" key="1">
    <source>
        <dbReference type="ARBA" id="ARBA00004141"/>
    </source>
</evidence>
<comment type="similarity">
    <text evidence="3 11">Belongs to the steroid 5-alpha reductase family.</text>
</comment>
<dbReference type="Gene3D" id="1.20.120.1630">
    <property type="match status" value="1"/>
</dbReference>
<proteinExistence type="inferred from homology"/>
<sequence>MDDFYRFTLLTLYLLSPLTVLPLQTLTAPYGRHFRRGWGPSIPPSLAWLLMESPTIWFSALLLPLGRHRLHPKSLLLSSAFLLHYTHRTLIYPLRLRRNGRRPLRRPFPLSIAALAFSFNLLNTYVQIRWVSHFADYDRLPWWLILVGSAVFAAGMAVNVWSDLVLVGLKGEEGQYKVPKGGLFDWVCCPNYLGEMVEWLGWAVMTSSWAGFGFFLYTCANLGPRARAHRRWYLEKFGEEFPASRKAVIPFVY</sequence>
<evidence type="ECO:0000313" key="14">
    <source>
        <dbReference type="Proteomes" id="UP001179952"/>
    </source>
</evidence>
<dbReference type="AlphaFoldDB" id="A0AAV9B6F1"/>
<evidence type="ECO:0000256" key="5">
    <source>
        <dbReference type="ARBA" id="ARBA00022989"/>
    </source>
</evidence>
<dbReference type="GO" id="GO:0047751">
    <property type="term" value="F:3-oxo-5-alpha-steroid 4-dehydrogenase (NADP+) activity"/>
    <property type="evidence" value="ECO:0007669"/>
    <property type="project" value="UniProtKB-EC"/>
</dbReference>
<comment type="pathway">
    <text evidence="8 11">Plant hormone biosynthesis; brassinosteroid biosynthesis.</text>
</comment>
<organism evidence="13 14">
    <name type="scientific">Acorus gramineus</name>
    <name type="common">Dwarf sweet flag</name>
    <dbReference type="NCBI Taxonomy" id="55184"/>
    <lineage>
        <taxon>Eukaryota</taxon>
        <taxon>Viridiplantae</taxon>
        <taxon>Streptophyta</taxon>
        <taxon>Embryophyta</taxon>
        <taxon>Tracheophyta</taxon>
        <taxon>Spermatophyta</taxon>
        <taxon>Magnoliopsida</taxon>
        <taxon>Liliopsida</taxon>
        <taxon>Acoraceae</taxon>
        <taxon>Acorus</taxon>
    </lineage>
</organism>
<dbReference type="PIRSF" id="PIRSF015596">
    <property type="entry name" value="5_alpha-SR2"/>
    <property type="match status" value="1"/>
</dbReference>
<comment type="caution">
    <text evidence="13">The sequence shown here is derived from an EMBL/GenBank/DDBJ whole genome shotgun (WGS) entry which is preliminary data.</text>
</comment>
<evidence type="ECO:0000256" key="10">
    <source>
        <dbReference type="ARBA" id="ARBA00060577"/>
    </source>
</evidence>
<dbReference type="PANTHER" id="PTHR10556">
    <property type="entry name" value="3-OXO-5-ALPHA-STEROID 4-DEHYDROGENASE"/>
    <property type="match status" value="1"/>
</dbReference>
<evidence type="ECO:0000256" key="9">
    <source>
        <dbReference type="ARBA" id="ARBA00048164"/>
    </source>
</evidence>
<keyword evidence="11" id="KW-0443">Lipid metabolism</keyword>
<evidence type="ECO:0000256" key="7">
    <source>
        <dbReference type="ARBA" id="ARBA00023136"/>
    </source>
</evidence>
<dbReference type="Proteomes" id="UP001179952">
    <property type="component" value="Unassembled WGS sequence"/>
</dbReference>
<reference evidence="13" key="1">
    <citation type="journal article" date="2023" name="Nat. Commun.">
        <title>Diploid and tetraploid genomes of Acorus and the evolution of monocots.</title>
        <authorList>
            <person name="Ma L."/>
            <person name="Liu K.W."/>
            <person name="Li Z."/>
            <person name="Hsiao Y.Y."/>
            <person name="Qi Y."/>
            <person name="Fu T."/>
            <person name="Tang G.D."/>
            <person name="Zhang D."/>
            <person name="Sun W.H."/>
            <person name="Liu D.K."/>
            <person name="Li Y."/>
            <person name="Chen G.Z."/>
            <person name="Liu X.D."/>
            <person name="Liao X.Y."/>
            <person name="Jiang Y.T."/>
            <person name="Yu X."/>
            <person name="Hao Y."/>
            <person name="Huang J."/>
            <person name="Zhao X.W."/>
            <person name="Ke S."/>
            <person name="Chen Y.Y."/>
            <person name="Wu W.L."/>
            <person name="Hsu J.L."/>
            <person name="Lin Y.F."/>
            <person name="Huang M.D."/>
            <person name="Li C.Y."/>
            <person name="Huang L."/>
            <person name="Wang Z.W."/>
            <person name="Zhao X."/>
            <person name="Zhong W.Y."/>
            <person name="Peng D.H."/>
            <person name="Ahmad S."/>
            <person name="Lan S."/>
            <person name="Zhang J.S."/>
            <person name="Tsai W.C."/>
            <person name="Van de Peer Y."/>
            <person name="Liu Z.J."/>
        </authorList>
    </citation>
    <scope>NUCLEOTIDE SEQUENCE</scope>
    <source>
        <strain evidence="13">SCP</strain>
    </source>
</reference>
<dbReference type="GO" id="GO:0016132">
    <property type="term" value="P:brassinosteroid biosynthetic process"/>
    <property type="evidence" value="ECO:0007669"/>
    <property type="project" value="UniProtKB-KW"/>
</dbReference>
<keyword evidence="6" id="KW-0560">Oxidoreductase</keyword>
<feature type="transmembrane region" description="Helical" evidence="11">
    <location>
        <begin position="46"/>
        <end position="63"/>
    </location>
</feature>